<evidence type="ECO:0000313" key="3">
    <source>
        <dbReference type="Proteomes" id="UP000657918"/>
    </source>
</evidence>
<accession>A0A835JDJ3</accession>
<feature type="compositionally biased region" description="Polar residues" evidence="1">
    <location>
        <begin position="80"/>
        <end position="89"/>
    </location>
</feature>
<proteinExistence type="predicted"/>
<gene>
    <name evidence="2" type="ORF">SADUNF_Sadunf16G0269000</name>
</gene>
<sequence length="89" mass="10031">MSHIDGCDHVQVGRPENVELKRQVTVREIVSLNSHSFSLEVLKAETLNGEVDHLKFSYIGEELTIPEGHLSSRCRERRSTTLSQGLSRS</sequence>
<reference evidence="2 3" key="1">
    <citation type="submission" date="2020-10" db="EMBL/GenBank/DDBJ databases">
        <title>Plant Genome Project.</title>
        <authorList>
            <person name="Zhang R.-G."/>
        </authorList>
    </citation>
    <scope>NUCLEOTIDE SEQUENCE [LARGE SCALE GENOMIC DNA]</scope>
    <source>
        <strain evidence="2">FAFU-HL-1</strain>
        <tissue evidence="2">Leaf</tissue>
    </source>
</reference>
<name>A0A835JDJ3_9ROSI</name>
<keyword evidence="3" id="KW-1185">Reference proteome</keyword>
<comment type="caution">
    <text evidence="2">The sequence shown here is derived from an EMBL/GenBank/DDBJ whole genome shotgun (WGS) entry which is preliminary data.</text>
</comment>
<dbReference type="Proteomes" id="UP000657918">
    <property type="component" value="Chromosome 16"/>
</dbReference>
<dbReference type="AlphaFoldDB" id="A0A835JDJ3"/>
<evidence type="ECO:0000256" key="1">
    <source>
        <dbReference type="SAM" id="MobiDB-lite"/>
    </source>
</evidence>
<evidence type="ECO:0000313" key="2">
    <source>
        <dbReference type="EMBL" id="KAF9666828.1"/>
    </source>
</evidence>
<dbReference type="EMBL" id="JADGMS010000016">
    <property type="protein sequence ID" value="KAF9666828.1"/>
    <property type="molecule type" value="Genomic_DNA"/>
</dbReference>
<protein>
    <submittedName>
        <fullName evidence="2">Uncharacterized protein</fullName>
    </submittedName>
</protein>
<organism evidence="2 3">
    <name type="scientific">Salix dunnii</name>
    <dbReference type="NCBI Taxonomy" id="1413687"/>
    <lineage>
        <taxon>Eukaryota</taxon>
        <taxon>Viridiplantae</taxon>
        <taxon>Streptophyta</taxon>
        <taxon>Embryophyta</taxon>
        <taxon>Tracheophyta</taxon>
        <taxon>Spermatophyta</taxon>
        <taxon>Magnoliopsida</taxon>
        <taxon>eudicotyledons</taxon>
        <taxon>Gunneridae</taxon>
        <taxon>Pentapetalae</taxon>
        <taxon>rosids</taxon>
        <taxon>fabids</taxon>
        <taxon>Malpighiales</taxon>
        <taxon>Salicaceae</taxon>
        <taxon>Saliceae</taxon>
        <taxon>Salix</taxon>
    </lineage>
</organism>
<feature type="region of interest" description="Disordered" evidence="1">
    <location>
        <begin position="69"/>
        <end position="89"/>
    </location>
</feature>